<dbReference type="InterPro" id="IPR051504">
    <property type="entry name" value="Plant_metabolite_acyltrans"/>
</dbReference>
<dbReference type="STRING" id="4540.A0A3L6PWH7"/>
<sequence>MAPVRIVDVGHVPAPAPAAGAAPPEPTIKLNAMEAQWVVAPVLQHLLLFEGDRLPPFDDVLRHLADTGEVAIRRSADDEGVRFVVAETDADARSLACDEDHDVRSFEGLVPEVDMYRLPAPLVSRRVRGAKIEKLVQVVWAGPCVP</sequence>
<organism evidence="3 4">
    <name type="scientific">Panicum miliaceum</name>
    <name type="common">Proso millet</name>
    <name type="synonym">Broomcorn millet</name>
    <dbReference type="NCBI Taxonomy" id="4540"/>
    <lineage>
        <taxon>Eukaryota</taxon>
        <taxon>Viridiplantae</taxon>
        <taxon>Streptophyta</taxon>
        <taxon>Embryophyta</taxon>
        <taxon>Tracheophyta</taxon>
        <taxon>Spermatophyta</taxon>
        <taxon>Magnoliopsida</taxon>
        <taxon>Liliopsida</taxon>
        <taxon>Poales</taxon>
        <taxon>Poaceae</taxon>
        <taxon>PACMAD clade</taxon>
        <taxon>Panicoideae</taxon>
        <taxon>Panicodae</taxon>
        <taxon>Paniceae</taxon>
        <taxon>Panicinae</taxon>
        <taxon>Panicum</taxon>
        <taxon>Panicum sect. Panicum</taxon>
    </lineage>
</organism>
<dbReference type="GO" id="GO:0016747">
    <property type="term" value="F:acyltransferase activity, transferring groups other than amino-acyl groups"/>
    <property type="evidence" value="ECO:0007669"/>
    <property type="project" value="UniProtKB-ARBA"/>
</dbReference>
<dbReference type="EMBL" id="PQIB02000015">
    <property type="protein sequence ID" value="RLM64879.1"/>
    <property type="molecule type" value="Genomic_DNA"/>
</dbReference>
<dbReference type="InterPro" id="IPR023213">
    <property type="entry name" value="CAT-like_dom_sf"/>
</dbReference>
<protein>
    <submittedName>
        <fullName evidence="3">Transferase</fullName>
    </submittedName>
</protein>
<reference evidence="4" key="1">
    <citation type="journal article" date="2019" name="Nat. Commun.">
        <title>The genome of broomcorn millet.</title>
        <authorList>
            <person name="Zou C."/>
            <person name="Miki D."/>
            <person name="Li D."/>
            <person name="Tang Q."/>
            <person name="Xiao L."/>
            <person name="Rajput S."/>
            <person name="Deng P."/>
            <person name="Jia W."/>
            <person name="Huang R."/>
            <person name="Zhang M."/>
            <person name="Sun Y."/>
            <person name="Hu J."/>
            <person name="Fu X."/>
            <person name="Schnable P.S."/>
            <person name="Li F."/>
            <person name="Zhang H."/>
            <person name="Feng B."/>
            <person name="Zhu X."/>
            <person name="Liu R."/>
            <person name="Schnable J.C."/>
            <person name="Zhu J.-K."/>
            <person name="Zhang H."/>
        </authorList>
    </citation>
    <scope>NUCLEOTIDE SEQUENCE [LARGE SCALE GENOMIC DNA]</scope>
</reference>
<keyword evidence="4" id="KW-1185">Reference proteome</keyword>
<evidence type="ECO:0000256" key="2">
    <source>
        <dbReference type="ARBA" id="ARBA00023315"/>
    </source>
</evidence>
<name>A0A3L6PWH7_PANMI</name>
<dbReference type="PANTHER" id="PTHR31625">
    <property type="match status" value="1"/>
</dbReference>
<accession>A0A3L6PWH7</accession>
<dbReference type="Gene3D" id="3.30.559.10">
    <property type="entry name" value="Chloramphenicol acetyltransferase-like domain"/>
    <property type="match status" value="1"/>
</dbReference>
<gene>
    <name evidence="3" type="ORF">C2845_PM16G21350</name>
</gene>
<keyword evidence="2" id="KW-0012">Acyltransferase</keyword>
<dbReference type="Proteomes" id="UP000275267">
    <property type="component" value="Unassembled WGS sequence"/>
</dbReference>
<dbReference type="AlphaFoldDB" id="A0A3L6PWH7"/>
<dbReference type="OrthoDB" id="683650at2759"/>
<proteinExistence type="predicted"/>
<keyword evidence="1 3" id="KW-0808">Transferase</keyword>
<evidence type="ECO:0000313" key="4">
    <source>
        <dbReference type="Proteomes" id="UP000275267"/>
    </source>
</evidence>
<evidence type="ECO:0000256" key="1">
    <source>
        <dbReference type="ARBA" id="ARBA00022679"/>
    </source>
</evidence>
<evidence type="ECO:0000313" key="3">
    <source>
        <dbReference type="EMBL" id="RLM64879.1"/>
    </source>
</evidence>
<comment type="caution">
    <text evidence="3">The sequence shown here is derived from an EMBL/GenBank/DDBJ whole genome shotgun (WGS) entry which is preliminary data.</text>
</comment>